<sequence>MGCAVSTARDKEAIERSKNIDRVLREEGERAASEVKLLLLVKILDAEDRKLIATIVLKHCIFALIIIEISNFDLNFARMRLEKANAQGEECCANKELLGAISFLYYLI</sequence>
<dbReference type="STRING" id="67801.A0A1B0AY41"/>
<evidence type="ECO:0000313" key="1">
    <source>
        <dbReference type="EnsemblMetazoa" id="GPPI012597-PA"/>
    </source>
</evidence>
<dbReference type="EnsemblMetazoa" id="GPPI012597-RA">
    <property type="protein sequence ID" value="GPPI012597-PA"/>
    <property type="gene ID" value="GPPI012597"/>
</dbReference>
<keyword evidence="2" id="KW-1185">Reference proteome</keyword>
<evidence type="ECO:0000313" key="2">
    <source>
        <dbReference type="Proteomes" id="UP000092460"/>
    </source>
</evidence>
<reference evidence="2" key="1">
    <citation type="submission" date="2015-01" db="EMBL/GenBank/DDBJ databases">
        <authorList>
            <person name="Aksoy S."/>
            <person name="Warren W."/>
            <person name="Wilson R.K."/>
        </authorList>
    </citation>
    <scope>NUCLEOTIDE SEQUENCE [LARGE SCALE GENOMIC DNA]</scope>
    <source>
        <strain evidence="2">IAEA</strain>
    </source>
</reference>
<dbReference type="Proteomes" id="UP000092460">
    <property type="component" value="Unassembled WGS sequence"/>
</dbReference>
<dbReference type="AlphaFoldDB" id="A0A1B0AY41"/>
<organism evidence="1 2">
    <name type="scientific">Glossina palpalis gambiensis</name>
    <dbReference type="NCBI Taxonomy" id="67801"/>
    <lineage>
        <taxon>Eukaryota</taxon>
        <taxon>Metazoa</taxon>
        <taxon>Ecdysozoa</taxon>
        <taxon>Arthropoda</taxon>
        <taxon>Hexapoda</taxon>
        <taxon>Insecta</taxon>
        <taxon>Pterygota</taxon>
        <taxon>Neoptera</taxon>
        <taxon>Endopterygota</taxon>
        <taxon>Diptera</taxon>
        <taxon>Brachycera</taxon>
        <taxon>Muscomorpha</taxon>
        <taxon>Hippoboscoidea</taxon>
        <taxon>Glossinidae</taxon>
        <taxon>Glossina</taxon>
    </lineage>
</organism>
<reference evidence="1" key="2">
    <citation type="submission" date="2020-05" db="UniProtKB">
        <authorList>
            <consortium name="EnsemblMetazoa"/>
        </authorList>
    </citation>
    <scope>IDENTIFICATION</scope>
    <source>
        <strain evidence="1">IAEA</strain>
    </source>
</reference>
<name>A0A1B0AY41_9MUSC</name>
<accession>A0A1B0AY41</accession>
<proteinExistence type="predicted"/>
<dbReference type="VEuPathDB" id="VectorBase:GPPI012597"/>
<dbReference type="EMBL" id="JXJN01005544">
    <property type="status" value="NOT_ANNOTATED_CDS"/>
    <property type="molecule type" value="Genomic_DNA"/>
</dbReference>
<protein>
    <submittedName>
        <fullName evidence="1">Uncharacterized protein</fullName>
    </submittedName>
</protein>